<feature type="region of interest" description="Disordered" evidence="1">
    <location>
        <begin position="1455"/>
        <end position="1479"/>
    </location>
</feature>
<feature type="region of interest" description="Disordered" evidence="1">
    <location>
        <begin position="700"/>
        <end position="772"/>
    </location>
</feature>
<feature type="region of interest" description="Disordered" evidence="1">
    <location>
        <begin position="1133"/>
        <end position="1184"/>
    </location>
</feature>
<gene>
    <name evidence="2" type="ORF">BOVATA_011070</name>
</gene>
<dbReference type="InterPro" id="IPR011989">
    <property type="entry name" value="ARM-like"/>
</dbReference>
<feature type="compositionally biased region" description="Basic and acidic residues" evidence="1">
    <location>
        <begin position="1698"/>
        <end position="1707"/>
    </location>
</feature>
<feature type="compositionally biased region" description="Low complexity" evidence="1">
    <location>
        <begin position="430"/>
        <end position="440"/>
    </location>
</feature>
<name>A0A2H6K9D4_9APIC</name>
<evidence type="ECO:0000313" key="3">
    <source>
        <dbReference type="Proteomes" id="UP000236319"/>
    </source>
</evidence>
<feature type="compositionally biased region" description="Low complexity" evidence="1">
    <location>
        <begin position="301"/>
        <end position="316"/>
    </location>
</feature>
<dbReference type="OrthoDB" id="377790at2759"/>
<dbReference type="VEuPathDB" id="PiroplasmaDB:BOVATA_011070"/>
<dbReference type="SUPFAM" id="SSF48371">
    <property type="entry name" value="ARM repeat"/>
    <property type="match status" value="1"/>
</dbReference>
<dbReference type="GeneID" id="39873384"/>
<dbReference type="GO" id="GO:0046785">
    <property type="term" value="P:microtubule polymerization"/>
    <property type="evidence" value="ECO:0007669"/>
    <property type="project" value="InterPro"/>
</dbReference>
<feature type="compositionally biased region" description="Polar residues" evidence="1">
    <location>
        <begin position="441"/>
        <end position="464"/>
    </location>
</feature>
<sequence length="2239" mass="237616">MEAPVRVKLEPVSESFPTRLPDPAALMCNKLMSCPSLSLQHLLEGSDAERAEKTQLLTLQLSRCHQSERFDFQSDGAVFCTLLRTASTPLQAKVCELLVAYLKAAQVDNDLVDNDEGIRSAESLLSFYRLLHDDMVEYALPNVKAGDQCALFICNLLSICSSHKVFGAIVDMFGTSVRLLLPSNSSGGTAPELSVDNARRVIGIMKTLLFLTKAFGAPTIPSEALCGIASSVITGTRTHLCRLYSYNVLAFLLRNTTSEDEIKAALPDLSASQLRRVLTLLKEANHLGDTTSWSFQRKPRAPAASPLQAPASSASPRNVETATAVVSSETVAETSAVPAAIQQLPATPLKPTVAEKHSSPALPTHLMSSAMTDTAHAVAAAATPLPVRRNNAADALNESAGNTSANSTVVTTVTATTRGVFRASNRPPFNRNSSANSTAAPTSQRPLPTSNHVDQAPSAESQSSSVELFKSEWIKRLSSQFTYSGQDTKSGNYDREAWKAKRDVLMSVVDQVQRVPCRLNMGPSGTQVVGILEGILRFESAIPIVLGALQFLGILLDKCGEGFMRQVKTPCLADLVFDRLKDSNGKVQGAAVHCVAWMIKYGDGTMVFEAVKKSLCHKSPLARIAMCNIISGTAVLPDSLDNISQELQSHKSQLIPVLSSLTLDKNAKVRSAAIESRRALEDPSCTKPSARQTAVPSAVIRPVPPINGPRVTDGGGRPASSLRPKVGNAGPPAGSRVPPGGAPPVDDVEMDTTSAAPSTTPASAPSAAAPAKRKLVRRFLKKSLRKHGNGAGVSVSAPCATATSSCETAPTEASYASVPSNAMEVDLPIASTSADIDLDETVPDGMSMPSALTAPPAEDHVSSSVVEGSNLEDMDDSTKRLAVDAKGGVATPPLASVVRRVMPAAKEARVRPVPPEPRLSEGITADDVSTLFVPSEAESTLLNHVDSSILNKISRRGSSRRSLAEGLYELSMWLKGHSDLASALEQSILRFLGECTHNFSEQSKTGKAALYSFMEDFIACGVTSESAAMLIAAMSTDVRNPKVASLMKQLSASCDSNAFFAALLVDGKSSADSCESSAMLELILTLLTPELVGNLSGTTVGIIVSYCARLSSSDGGNVSLLAAKVLDAIDSAPTPDVDEHVSPAAEVEAVSRSPKPDVPTASQVDSSPVPAPGYRATSTASSGTSPINDGVLAAAFEICLPSAVRDSTKVIATPSPPAGHSEGSSSSRHNALDLPDKFSNALLFASMRMKEKLYRDLYCCMFESNGESGLMRACTFWETFLQQPRDLLSGMLFAENNVRLELLTWLCCTLLRGLCENQVYRCFDRLFAKVKEMGLKLSVDESARVLDALAIYRERNQGNALLLFDHLMQVTNVTTELLSACSSPCVWQAALCERMASPIVPGSMPISQPASPVSPQRVSTVVRSEEVPKTSSLRDMACTSPVATSNVDVPGCAEVSGKSPMDGEAIRSDKSSVSSISEEQEITGRNSVTKFRISSVRTSTETGHKTPCGPSPVLAASAVIGNKALSPSNKAEQLVKMNGEVSIGRHSVGTVAVASTLDATSPSKSATASSKSILLSSASAPPSFGTNSASNTRQRISVVVGGSPLSPKTPRLSQTAQQGCNGESPCVSARLPVAKQPRISEPLTPKLSKLPDAPSTEVVEAPDKVVCDVRTDHLVVDTGQMSPSHVTNLSPIPMATTKSRESGTEGRRSVTFALEGSVRCTPTAEISPPSDASTEPGAMIFDNHVSENVSGDGPASGVGEKVVHSTASPVLDRVSPVPLDLGQEDHDEDYGSFPADVLQKGVYQRHTGKDPVRGVSLHADAVSDMGVSSPVRNKREACEIGIQTTPSVNVVAQGTDECMLPADVIGNDAEDVPPAFGAATAVDVTNATTTSGVADGANGSDMGSNTTKSAATYGTHVSDAVNGSMYPAVVSSASSAAVESARSSVSRILSRHLRCESVESDCESSVLLRRYMKMVESILSDCSYIANFCLLSNYQDYHGLVPSFYDEGIIESCLERANRILENLAAFPDQQVVSALSPVLVDACHISILRLCKEVEDFSRVGVSTDKVVEAIVALVELFTIASGQLDGRSLLQYCAVVIHCLALPKECFHRNLKLYNGLSRLISVNALEQGVDVLSRLLVICVELSVQSLRRGDGGRILLAMLRLTKILQVQVMTRMHYKKCMSPVTRSELYKSHSTYVGMLRDYLRGAYCKSTVEPRLQEAVRQSSKLLRSLCESGDT</sequence>
<dbReference type="GO" id="GO:0061863">
    <property type="term" value="F:microtubule plus end polymerase"/>
    <property type="evidence" value="ECO:0007669"/>
    <property type="project" value="InterPro"/>
</dbReference>
<dbReference type="GO" id="GO:0007051">
    <property type="term" value="P:spindle organization"/>
    <property type="evidence" value="ECO:0007669"/>
    <property type="project" value="InterPro"/>
</dbReference>
<feature type="region of interest" description="Disordered" evidence="1">
    <location>
        <begin position="292"/>
        <end position="320"/>
    </location>
</feature>
<feature type="region of interest" description="Disordered" evidence="1">
    <location>
        <begin position="1680"/>
        <end position="1707"/>
    </location>
</feature>
<protein>
    <submittedName>
        <fullName evidence="2">HEAT repeat containing protein, putative</fullName>
    </submittedName>
</protein>
<comment type="caution">
    <text evidence="2">The sequence shown here is derived from an EMBL/GenBank/DDBJ whole genome shotgun (WGS) entry which is preliminary data.</text>
</comment>
<keyword evidence="3" id="KW-1185">Reference proteome</keyword>
<dbReference type="PANTHER" id="PTHR12609">
    <property type="entry name" value="MICROTUBULE ASSOCIATED PROTEIN XMAP215"/>
    <property type="match status" value="1"/>
</dbReference>
<dbReference type="InterPro" id="IPR016024">
    <property type="entry name" value="ARM-type_fold"/>
</dbReference>
<dbReference type="Gene3D" id="1.25.10.10">
    <property type="entry name" value="Leucine-rich Repeat Variant"/>
    <property type="match status" value="1"/>
</dbReference>
<proteinExistence type="predicted"/>
<dbReference type="InterPro" id="IPR045110">
    <property type="entry name" value="XMAP215"/>
</dbReference>
<evidence type="ECO:0000313" key="2">
    <source>
        <dbReference type="EMBL" id="GBE59614.1"/>
    </source>
</evidence>
<organism evidence="2 3">
    <name type="scientific">Babesia ovata</name>
    <dbReference type="NCBI Taxonomy" id="189622"/>
    <lineage>
        <taxon>Eukaryota</taxon>
        <taxon>Sar</taxon>
        <taxon>Alveolata</taxon>
        <taxon>Apicomplexa</taxon>
        <taxon>Aconoidasida</taxon>
        <taxon>Piroplasmida</taxon>
        <taxon>Babesiidae</taxon>
        <taxon>Babesia</taxon>
    </lineage>
</organism>
<dbReference type="GO" id="GO:0051010">
    <property type="term" value="F:microtubule plus-end binding"/>
    <property type="evidence" value="ECO:0007669"/>
    <property type="project" value="InterPro"/>
</dbReference>
<dbReference type="EMBL" id="BDSA01000001">
    <property type="protein sequence ID" value="GBE59614.1"/>
    <property type="molecule type" value="Genomic_DNA"/>
</dbReference>
<reference evidence="2 3" key="1">
    <citation type="journal article" date="2017" name="BMC Genomics">
        <title>Whole-genome assembly of Babesia ovata and comparative genomics between closely related pathogens.</title>
        <authorList>
            <person name="Yamagishi J."/>
            <person name="Asada M."/>
            <person name="Hakimi H."/>
            <person name="Tanaka T.Q."/>
            <person name="Sugimoto C."/>
            <person name="Kawazu S."/>
        </authorList>
    </citation>
    <scope>NUCLEOTIDE SEQUENCE [LARGE SCALE GENOMIC DNA]</scope>
    <source>
        <strain evidence="2 3">Miyake</strain>
    </source>
</reference>
<feature type="region of interest" description="Disordered" evidence="1">
    <location>
        <begin position="1603"/>
        <end position="1623"/>
    </location>
</feature>
<feature type="compositionally biased region" description="Polar residues" evidence="1">
    <location>
        <begin position="1680"/>
        <end position="1690"/>
    </location>
</feature>
<evidence type="ECO:0000256" key="1">
    <source>
        <dbReference type="SAM" id="MobiDB-lite"/>
    </source>
</evidence>
<feature type="region of interest" description="Disordered" evidence="1">
    <location>
        <begin position="1210"/>
        <end position="1230"/>
    </location>
</feature>
<feature type="compositionally biased region" description="Low complexity" evidence="1">
    <location>
        <begin position="752"/>
        <end position="770"/>
    </location>
</feature>
<feature type="compositionally biased region" description="Polar residues" evidence="1">
    <location>
        <begin position="1611"/>
        <end position="1621"/>
    </location>
</feature>
<accession>A0A2H6K9D4</accession>
<feature type="region of interest" description="Disordered" evidence="1">
    <location>
        <begin position="422"/>
        <end position="464"/>
    </location>
</feature>
<dbReference type="RefSeq" id="XP_028865857.1">
    <property type="nucleotide sequence ID" value="XM_029010024.1"/>
</dbReference>
<dbReference type="GO" id="GO:0030951">
    <property type="term" value="P:establishment or maintenance of microtubule cytoskeleton polarity"/>
    <property type="evidence" value="ECO:0007669"/>
    <property type="project" value="InterPro"/>
</dbReference>
<dbReference type="Proteomes" id="UP000236319">
    <property type="component" value="Unassembled WGS sequence"/>
</dbReference>